<proteinExistence type="predicted"/>
<keyword evidence="3 6" id="KW-0812">Transmembrane</keyword>
<keyword evidence="8" id="KW-1185">Reference proteome</keyword>
<dbReference type="Pfam" id="PF03739">
    <property type="entry name" value="LptF_LptG"/>
    <property type="match status" value="1"/>
</dbReference>
<dbReference type="EMBL" id="NOXT01000116">
    <property type="protein sequence ID" value="OYQ26804.1"/>
    <property type="molecule type" value="Genomic_DNA"/>
</dbReference>
<organism evidence="7 8">
    <name type="scientific">Sandarakinorhabdus cyanobacteriorum</name>
    <dbReference type="NCBI Taxonomy" id="1981098"/>
    <lineage>
        <taxon>Bacteria</taxon>
        <taxon>Pseudomonadati</taxon>
        <taxon>Pseudomonadota</taxon>
        <taxon>Alphaproteobacteria</taxon>
        <taxon>Sphingomonadales</taxon>
        <taxon>Sphingosinicellaceae</taxon>
        <taxon>Sandarakinorhabdus</taxon>
    </lineage>
</organism>
<sequence length="362" mass="39234">MALFPSRTIAWYTARMFLIRVAAFIIGLTVILQSLDLLSESGKVLAAAGNTESDLWVYVSLRAPQIVQLFLPFSVLLATLVTLATLNQNSEVVIFKAAGLSAHHILAPLMLAALGVAVANFAWNERIATRASATLKAWQEVEYRKLPKATAAKTQSWVRGGDDLFHAEAVIGRGATTRLDDVTIYDRRGNRLVQVVMAASATPAPGGWQLNKVRLFDVASGGLERRDQLLFTTDVVPRQFTTASINPNFVPLWDLWPQIAEQRAAGKSTDVLEAAAWHKISGPLSAVLMPLLGAVAAFGLARSGKLFVRAVIGMALGFAFFVADNFMLAMGNFGTVPPLMAAWSPFILFLLIGEAVLIRTEE</sequence>
<evidence type="ECO:0000256" key="4">
    <source>
        <dbReference type="ARBA" id="ARBA00022989"/>
    </source>
</evidence>
<reference evidence="7 8" key="1">
    <citation type="submission" date="2017-07" db="EMBL/GenBank/DDBJ databases">
        <title>Sandarakinorhabdus cyanobacteriorum sp. nov., a novel bacterium isolated from cyanobacterial aggregates in a eutrophic lake.</title>
        <authorList>
            <person name="Cai H."/>
        </authorList>
    </citation>
    <scope>NUCLEOTIDE SEQUENCE [LARGE SCALE GENOMIC DNA]</scope>
    <source>
        <strain evidence="7 8">TH057</strain>
    </source>
</reference>
<evidence type="ECO:0000256" key="3">
    <source>
        <dbReference type="ARBA" id="ARBA00022692"/>
    </source>
</evidence>
<comment type="caution">
    <text evidence="7">The sequence shown here is derived from an EMBL/GenBank/DDBJ whole genome shotgun (WGS) entry which is preliminary data.</text>
</comment>
<dbReference type="GO" id="GO:0055085">
    <property type="term" value="P:transmembrane transport"/>
    <property type="evidence" value="ECO:0007669"/>
    <property type="project" value="InterPro"/>
</dbReference>
<dbReference type="Proteomes" id="UP000216991">
    <property type="component" value="Unassembled WGS sequence"/>
</dbReference>
<evidence type="ECO:0000313" key="8">
    <source>
        <dbReference type="Proteomes" id="UP000216991"/>
    </source>
</evidence>
<feature type="transmembrane region" description="Helical" evidence="6">
    <location>
        <begin position="340"/>
        <end position="358"/>
    </location>
</feature>
<feature type="transmembrane region" description="Helical" evidence="6">
    <location>
        <begin position="105"/>
        <end position="123"/>
    </location>
</feature>
<evidence type="ECO:0000256" key="5">
    <source>
        <dbReference type="ARBA" id="ARBA00023136"/>
    </source>
</evidence>
<accession>A0A255YDN0</accession>
<gene>
    <name evidence="7" type="primary">lptG</name>
    <name evidence="7" type="ORF">CHU93_11790</name>
</gene>
<dbReference type="PANTHER" id="PTHR33529">
    <property type="entry name" value="SLR0882 PROTEIN-RELATED"/>
    <property type="match status" value="1"/>
</dbReference>
<evidence type="ECO:0000256" key="6">
    <source>
        <dbReference type="SAM" id="Phobius"/>
    </source>
</evidence>
<evidence type="ECO:0000256" key="2">
    <source>
        <dbReference type="ARBA" id="ARBA00022475"/>
    </source>
</evidence>
<dbReference type="NCBIfam" id="TIGR04408">
    <property type="entry name" value="LptG_lptG"/>
    <property type="match status" value="1"/>
</dbReference>
<evidence type="ECO:0000256" key="1">
    <source>
        <dbReference type="ARBA" id="ARBA00004651"/>
    </source>
</evidence>
<dbReference type="InterPro" id="IPR005495">
    <property type="entry name" value="LptG/LptF_permease"/>
</dbReference>
<feature type="transmembrane region" description="Helical" evidence="6">
    <location>
        <begin position="66"/>
        <end position="84"/>
    </location>
</feature>
<evidence type="ECO:0000313" key="7">
    <source>
        <dbReference type="EMBL" id="OYQ26804.1"/>
    </source>
</evidence>
<dbReference type="RefSeq" id="WP_094474310.1">
    <property type="nucleotide sequence ID" value="NZ_NOXT01000116.1"/>
</dbReference>
<keyword evidence="4 6" id="KW-1133">Transmembrane helix</keyword>
<dbReference type="PANTHER" id="PTHR33529:SF2">
    <property type="entry name" value="LIPOPOLYSACCHARIDE EXPORT SYSTEM PERMEASE PROTEIN LPTG"/>
    <property type="match status" value="1"/>
</dbReference>
<dbReference type="GO" id="GO:0015920">
    <property type="term" value="P:lipopolysaccharide transport"/>
    <property type="evidence" value="ECO:0007669"/>
    <property type="project" value="TreeGrafter"/>
</dbReference>
<dbReference type="InterPro" id="IPR030923">
    <property type="entry name" value="LptG"/>
</dbReference>
<keyword evidence="2" id="KW-1003">Cell membrane</keyword>
<dbReference type="OrthoDB" id="9798468at2"/>
<feature type="transmembrane region" description="Helical" evidence="6">
    <location>
        <begin position="280"/>
        <end position="300"/>
    </location>
</feature>
<feature type="transmembrane region" description="Helical" evidence="6">
    <location>
        <begin position="12"/>
        <end position="35"/>
    </location>
</feature>
<feature type="transmembrane region" description="Helical" evidence="6">
    <location>
        <begin position="307"/>
        <end position="328"/>
    </location>
</feature>
<dbReference type="GO" id="GO:0043190">
    <property type="term" value="C:ATP-binding cassette (ABC) transporter complex"/>
    <property type="evidence" value="ECO:0007669"/>
    <property type="project" value="InterPro"/>
</dbReference>
<protein>
    <submittedName>
        <fullName evidence="7">LPS export ABC transporter permease LptG</fullName>
    </submittedName>
</protein>
<keyword evidence="5 6" id="KW-0472">Membrane</keyword>
<dbReference type="AlphaFoldDB" id="A0A255YDN0"/>
<name>A0A255YDN0_9SPHN</name>
<comment type="subcellular location">
    <subcellularLocation>
        <location evidence="1">Cell membrane</location>
        <topology evidence="1">Multi-pass membrane protein</topology>
    </subcellularLocation>
</comment>